<organism evidence="1 2">
    <name type="scientific">Smittium culicis</name>
    <dbReference type="NCBI Taxonomy" id="133412"/>
    <lineage>
        <taxon>Eukaryota</taxon>
        <taxon>Fungi</taxon>
        <taxon>Fungi incertae sedis</taxon>
        <taxon>Zoopagomycota</taxon>
        <taxon>Kickxellomycotina</taxon>
        <taxon>Harpellomycetes</taxon>
        <taxon>Harpellales</taxon>
        <taxon>Legeriomycetaceae</taxon>
        <taxon>Smittium</taxon>
    </lineage>
</organism>
<dbReference type="AlphaFoldDB" id="A0A1R1X4U5"/>
<keyword evidence="2" id="KW-1185">Reference proteome</keyword>
<dbReference type="EMBL" id="LSSM01006954">
    <property type="protein sequence ID" value="OMJ09666.1"/>
    <property type="molecule type" value="Genomic_DNA"/>
</dbReference>
<dbReference type="OrthoDB" id="10523357at2759"/>
<protein>
    <submittedName>
        <fullName evidence="1">Uncharacterized protein</fullName>
    </submittedName>
</protein>
<comment type="caution">
    <text evidence="1">The sequence shown here is derived from an EMBL/GenBank/DDBJ whole genome shotgun (WGS) entry which is preliminary data.</text>
</comment>
<dbReference type="Proteomes" id="UP000187429">
    <property type="component" value="Unassembled WGS sequence"/>
</dbReference>
<proteinExistence type="predicted"/>
<gene>
    <name evidence="1" type="ORF">AYI69_g10558</name>
</gene>
<name>A0A1R1X4U5_9FUNG</name>
<evidence type="ECO:0000313" key="2">
    <source>
        <dbReference type="Proteomes" id="UP000187429"/>
    </source>
</evidence>
<accession>A0A1R1X4U5</accession>
<evidence type="ECO:0000313" key="1">
    <source>
        <dbReference type="EMBL" id="OMJ09666.1"/>
    </source>
</evidence>
<sequence length="81" mass="8795">MRYSKLINSNVSARHKTTNILILKNSSAGLPAAYLKGNGINLPTERSTQALLQVGWMTEVTSSHGIKLVLTKLNSLRSLSS</sequence>
<reference evidence="2" key="1">
    <citation type="submission" date="2017-01" db="EMBL/GenBank/DDBJ databases">
        <authorList>
            <person name="Wang Y."/>
            <person name="White M."/>
            <person name="Kvist S."/>
            <person name="Moncalvo J.-M."/>
        </authorList>
    </citation>
    <scope>NUCLEOTIDE SEQUENCE [LARGE SCALE GENOMIC DNA]</scope>
    <source>
        <strain evidence="2">ID-206-W2</strain>
    </source>
</reference>